<gene>
    <name evidence="3" type="ORF">SCP_0116520</name>
</gene>
<dbReference type="InterPro" id="IPR042099">
    <property type="entry name" value="ANL_N_sf"/>
</dbReference>
<evidence type="ECO:0000313" key="4">
    <source>
        <dbReference type="Proteomes" id="UP000287166"/>
    </source>
</evidence>
<dbReference type="PANTHER" id="PTHR45527">
    <property type="entry name" value="NONRIBOSOMAL PEPTIDE SYNTHETASE"/>
    <property type="match status" value="1"/>
</dbReference>
<evidence type="ECO:0000256" key="1">
    <source>
        <dbReference type="ARBA" id="ARBA00023268"/>
    </source>
</evidence>
<reference evidence="3 4" key="1">
    <citation type="journal article" date="2018" name="Sci. Rep.">
        <title>Genome sequence of the cauliflower mushroom Sparassis crispa (Hanabiratake) and its association with beneficial usage.</title>
        <authorList>
            <person name="Kiyama R."/>
            <person name="Furutani Y."/>
            <person name="Kawaguchi K."/>
            <person name="Nakanishi T."/>
        </authorList>
    </citation>
    <scope>NUCLEOTIDE SEQUENCE [LARGE SCALE GENOMIC DNA]</scope>
</reference>
<proteinExistence type="predicted"/>
<organism evidence="3 4">
    <name type="scientific">Sparassis crispa</name>
    <dbReference type="NCBI Taxonomy" id="139825"/>
    <lineage>
        <taxon>Eukaryota</taxon>
        <taxon>Fungi</taxon>
        <taxon>Dikarya</taxon>
        <taxon>Basidiomycota</taxon>
        <taxon>Agaricomycotina</taxon>
        <taxon>Agaricomycetes</taxon>
        <taxon>Polyporales</taxon>
        <taxon>Sparassidaceae</taxon>
        <taxon>Sparassis</taxon>
    </lineage>
</organism>
<dbReference type="GO" id="GO:0031177">
    <property type="term" value="F:phosphopantetheine binding"/>
    <property type="evidence" value="ECO:0007669"/>
    <property type="project" value="TreeGrafter"/>
</dbReference>
<comment type="caution">
    <text evidence="3">The sequence shown here is derived from an EMBL/GenBank/DDBJ whole genome shotgun (WGS) entry which is preliminary data.</text>
</comment>
<sequence>MHALPRDSFPGLVEQALLGDSPINARYKHPPLSFVPPTGNLLQDCFAERARSDPLATAIAHVELEGYVSPSCNVSYAAVVALSLELAEKLGSVDVGVGDVVAICVEDVRHVAISTLAVLVCGAAYVILDPGSTYNTALSSLSAVLPGLHVVLSAPRGCGPSAEPGSHLVFVDPGELTLDEASVYCCSKSCIPPSLRPDCIQPSATAYLKPALT</sequence>
<dbReference type="Pfam" id="PF00501">
    <property type="entry name" value="AMP-binding"/>
    <property type="match status" value="1"/>
</dbReference>
<keyword evidence="4" id="KW-1185">Reference proteome</keyword>
<dbReference type="GO" id="GO:0005737">
    <property type="term" value="C:cytoplasm"/>
    <property type="evidence" value="ECO:0007669"/>
    <property type="project" value="TreeGrafter"/>
</dbReference>
<dbReference type="GO" id="GO:0044550">
    <property type="term" value="P:secondary metabolite biosynthetic process"/>
    <property type="evidence" value="ECO:0007669"/>
    <property type="project" value="TreeGrafter"/>
</dbReference>
<dbReference type="EMBL" id="BFAD01000001">
    <property type="protein sequence ID" value="GBE78760.1"/>
    <property type="molecule type" value="Genomic_DNA"/>
</dbReference>
<dbReference type="GO" id="GO:0043041">
    <property type="term" value="P:amino acid activation for nonribosomal peptide biosynthetic process"/>
    <property type="evidence" value="ECO:0007669"/>
    <property type="project" value="TreeGrafter"/>
</dbReference>
<dbReference type="InParanoid" id="A0A401G9B7"/>
<accession>A0A401G9B7</accession>
<feature type="domain" description="AMP-dependent synthetase/ligase" evidence="2">
    <location>
        <begin position="47"/>
        <end position="135"/>
    </location>
</feature>
<dbReference type="InterPro" id="IPR000873">
    <property type="entry name" value="AMP-dep_synth/lig_dom"/>
</dbReference>
<dbReference type="Proteomes" id="UP000287166">
    <property type="component" value="Unassembled WGS sequence"/>
</dbReference>
<dbReference type="SUPFAM" id="SSF56801">
    <property type="entry name" value="Acetyl-CoA synthetase-like"/>
    <property type="match status" value="1"/>
</dbReference>
<dbReference type="GeneID" id="38775677"/>
<name>A0A401G9B7_9APHY</name>
<evidence type="ECO:0000313" key="3">
    <source>
        <dbReference type="EMBL" id="GBE78760.1"/>
    </source>
</evidence>
<dbReference type="RefSeq" id="XP_027609673.1">
    <property type="nucleotide sequence ID" value="XM_027753872.1"/>
</dbReference>
<dbReference type="PANTHER" id="PTHR45527:SF1">
    <property type="entry name" value="FATTY ACID SYNTHASE"/>
    <property type="match status" value="1"/>
</dbReference>
<evidence type="ECO:0000259" key="2">
    <source>
        <dbReference type="Pfam" id="PF00501"/>
    </source>
</evidence>
<keyword evidence="1" id="KW-0511">Multifunctional enzyme</keyword>
<dbReference type="AlphaFoldDB" id="A0A401G9B7"/>
<dbReference type="Gene3D" id="3.40.50.12780">
    <property type="entry name" value="N-terminal domain of ligase-like"/>
    <property type="match status" value="1"/>
</dbReference>
<protein>
    <recommendedName>
        <fullName evidence="2">AMP-dependent synthetase/ligase domain-containing protein</fullName>
    </recommendedName>
</protein>